<sequence length="494" mass="54504">MTIYVPKLKSFKTLRCAVTVEPMLFLYFVANVLSNNVGTNMLLHKGCNPNATMAPDLYVSPDCLLENGAQHGVSSINVWKHMIQELLSLVFIMFAGPWSDRHGRRRRPLMFVPVIGQMTCDAFNLLSAVFWNQLSPTVTGITQSLILSVTGSQHCFFIGMFAYLADITDTSNRTMRIGFASAVLPLAATLGALSGGYLNVKLGFATVFALNVGLNAIALCLGLLFIYDTSEPYKVTGSLYRNTFDPNIVVQSCKTVFVKRDNHKRFILLLMIVASPLTGAPFVGEIGLMYLYLRKQFGFKEINFSLFSAYTMGIMLFGSLFSLGILSRYLKMNDAMIGLIATFFDIATAVGFLLVTKLQYLLFVPPLELFRGAALALCGAIASKCVESHELGSMNAVRMAMDNLSKSAILPLYNVVYNRTLESMPSAFFIISICLTVPLIGCFAITYYLTRNQVSPVKPIQKNNLEDTSNDLNANTTTNTNEMKSDNVEGLVHM</sequence>
<evidence type="ECO:0000313" key="7">
    <source>
        <dbReference type="EnsemblMetazoa" id="XP_001943736.1"/>
    </source>
</evidence>
<evidence type="ECO:0000256" key="5">
    <source>
        <dbReference type="SAM" id="MobiDB-lite"/>
    </source>
</evidence>
<feature type="transmembrane region" description="Helical" evidence="6">
    <location>
        <begin position="110"/>
        <end position="131"/>
    </location>
</feature>
<feature type="transmembrane region" description="Helical" evidence="6">
    <location>
        <begin position="204"/>
        <end position="227"/>
    </location>
</feature>
<protein>
    <submittedName>
        <fullName evidence="7">Uncharacterized protein</fullName>
    </submittedName>
</protein>
<evidence type="ECO:0000313" key="8">
    <source>
        <dbReference type="Proteomes" id="UP000007819"/>
    </source>
</evidence>
<evidence type="ECO:0000256" key="2">
    <source>
        <dbReference type="ARBA" id="ARBA00022692"/>
    </source>
</evidence>
<dbReference type="InterPro" id="IPR011701">
    <property type="entry name" value="MFS"/>
</dbReference>
<dbReference type="Gene3D" id="1.20.1250.20">
    <property type="entry name" value="MFS general substrate transporter like domains"/>
    <property type="match status" value="1"/>
</dbReference>
<dbReference type="SUPFAM" id="SSF103473">
    <property type="entry name" value="MFS general substrate transporter"/>
    <property type="match status" value="1"/>
</dbReference>
<dbReference type="GO" id="GO:0016020">
    <property type="term" value="C:membrane"/>
    <property type="evidence" value="ECO:0007669"/>
    <property type="project" value="UniProtKB-SubCell"/>
</dbReference>
<dbReference type="Pfam" id="PF07690">
    <property type="entry name" value="MFS_1"/>
    <property type="match status" value="1"/>
</dbReference>
<evidence type="ECO:0000256" key="3">
    <source>
        <dbReference type="ARBA" id="ARBA00022989"/>
    </source>
</evidence>
<keyword evidence="8" id="KW-1185">Reference proteome</keyword>
<evidence type="ECO:0000256" key="4">
    <source>
        <dbReference type="ARBA" id="ARBA00023136"/>
    </source>
</evidence>
<accession>A0A8R2A025</accession>
<dbReference type="GeneID" id="100161310"/>
<dbReference type="GO" id="GO:0022857">
    <property type="term" value="F:transmembrane transporter activity"/>
    <property type="evidence" value="ECO:0007669"/>
    <property type="project" value="InterPro"/>
</dbReference>
<feature type="transmembrane region" description="Helical" evidence="6">
    <location>
        <begin position="177"/>
        <end position="198"/>
    </location>
</feature>
<dbReference type="KEGG" id="api:100161310"/>
<evidence type="ECO:0000256" key="6">
    <source>
        <dbReference type="SAM" id="Phobius"/>
    </source>
</evidence>
<dbReference type="Proteomes" id="UP000007819">
    <property type="component" value="Chromosome A1"/>
</dbReference>
<dbReference type="EnsemblMetazoa" id="XM_001943701.5">
    <property type="protein sequence ID" value="XP_001943736.1"/>
    <property type="gene ID" value="LOC100161310"/>
</dbReference>
<name>A0A8R2A025_ACYPI</name>
<dbReference type="AlphaFoldDB" id="A0A8R2A025"/>
<evidence type="ECO:0000256" key="1">
    <source>
        <dbReference type="ARBA" id="ARBA00004141"/>
    </source>
</evidence>
<comment type="subcellular location">
    <subcellularLocation>
        <location evidence="1">Membrane</location>
        <topology evidence="1">Multi-pass membrane protein</topology>
    </subcellularLocation>
</comment>
<feature type="transmembrane region" description="Helical" evidence="6">
    <location>
        <begin position="143"/>
        <end position="165"/>
    </location>
</feature>
<dbReference type="PANTHER" id="PTHR23507:SF1">
    <property type="entry name" value="FI18259P1-RELATED"/>
    <property type="match status" value="1"/>
</dbReference>
<feature type="transmembrane region" description="Helical" evidence="6">
    <location>
        <begin position="304"/>
        <end position="323"/>
    </location>
</feature>
<dbReference type="PANTHER" id="PTHR23507">
    <property type="entry name" value="ZGC:174356"/>
    <property type="match status" value="1"/>
</dbReference>
<reference evidence="8" key="1">
    <citation type="submission" date="2010-06" db="EMBL/GenBank/DDBJ databases">
        <authorList>
            <person name="Jiang H."/>
            <person name="Abraham K."/>
            <person name="Ali S."/>
            <person name="Alsbrooks S.L."/>
            <person name="Anim B.N."/>
            <person name="Anosike U.S."/>
            <person name="Attaway T."/>
            <person name="Bandaranaike D.P."/>
            <person name="Battles P.K."/>
            <person name="Bell S.N."/>
            <person name="Bell A.V."/>
            <person name="Beltran B."/>
            <person name="Bickham C."/>
            <person name="Bustamante Y."/>
            <person name="Caleb T."/>
            <person name="Canada A."/>
            <person name="Cardenas V."/>
            <person name="Carter K."/>
            <person name="Chacko J."/>
            <person name="Chandrabose M.N."/>
            <person name="Chavez D."/>
            <person name="Chavez A."/>
            <person name="Chen L."/>
            <person name="Chu H.-S."/>
            <person name="Claassen K.J."/>
            <person name="Cockrell R."/>
            <person name="Collins M."/>
            <person name="Cooper J.A."/>
            <person name="Cree A."/>
            <person name="Curry S.M."/>
            <person name="Da Y."/>
            <person name="Dao M.D."/>
            <person name="Das B."/>
            <person name="Davila M.-L."/>
            <person name="Davy-Carroll L."/>
            <person name="Denson S."/>
            <person name="Dinh H."/>
            <person name="Ebong V.E."/>
            <person name="Edwards J.R."/>
            <person name="Egan A."/>
            <person name="El-Daye J."/>
            <person name="Escobedo L."/>
            <person name="Fernandez S."/>
            <person name="Fernando P.R."/>
            <person name="Flagg N."/>
            <person name="Forbes L.D."/>
            <person name="Fowler R.G."/>
            <person name="Fu Q."/>
            <person name="Gabisi R.A."/>
            <person name="Ganer J."/>
            <person name="Garbino Pronczuk A."/>
            <person name="Garcia R.M."/>
            <person name="Garner T."/>
            <person name="Garrett T.E."/>
            <person name="Gonzalez D.A."/>
            <person name="Hamid H."/>
            <person name="Hawkins E.S."/>
            <person name="Hirani K."/>
            <person name="Hogues M.E."/>
            <person name="Hollins B."/>
            <person name="Hsiao C.-H."/>
            <person name="Jabil R."/>
            <person name="James M.L."/>
            <person name="Jhangiani S.N."/>
            <person name="Johnson B."/>
            <person name="Johnson Q."/>
            <person name="Joshi V."/>
            <person name="Kalu J.B."/>
            <person name="Kam C."/>
            <person name="Kashfia A."/>
            <person name="Keebler J."/>
            <person name="Kisamo H."/>
            <person name="Kovar C.L."/>
            <person name="Lago L.A."/>
            <person name="Lai C.-Y."/>
            <person name="Laidlaw J."/>
            <person name="Lara F."/>
            <person name="Le T.-K."/>
            <person name="Lee S.L."/>
            <person name="Legall F.H."/>
            <person name="Lemon S.J."/>
            <person name="Lewis L.R."/>
            <person name="Li B."/>
            <person name="Liu Y."/>
            <person name="Liu Y.-S."/>
            <person name="Lopez J."/>
            <person name="Lozado R.J."/>
            <person name="Lu J."/>
            <person name="Madu R.C."/>
            <person name="Maheshwari M."/>
            <person name="Maheshwari R."/>
            <person name="Malloy K."/>
            <person name="Martinez E."/>
            <person name="Mathew T."/>
            <person name="Mercado I.C."/>
            <person name="Mercado C."/>
            <person name="Meyer B."/>
            <person name="Montgomery K."/>
            <person name="Morgan M.B."/>
            <person name="Munidasa M."/>
            <person name="Nazareth L.V."/>
            <person name="Nelson J."/>
            <person name="Ng B.M."/>
            <person name="Nguyen N.B."/>
            <person name="Nguyen P.Q."/>
            <person name="Nguyen T."/>
            <person name="Obregon M."/>
            <person name="Okwuonu G.O."/>
            <person name="Onwere C.G."/>
            <person name="Orozco G."/>
            <person name="Parra A."/>
            <person name="Patel S."/>
            <person name="Patil S."/>
            <person name="Perez A."/>
            <person name="Perez Y."/>
            <person name="Pham C."/>
            <person name="Primus E.L."/>
            <person name="Pu L.-L."/>
            <person name="Puazo M."/>
            <person name="Qin X."/>
            <person name="Quiroz J.B."/>
            <person name="Reese J."/>
            <person name="Richards S."/>
            <person name="Rives C.M."/>
            <person name="Robberts R."/>
            <person name="Ruiz S.J."/>
            <person name="Ruiz M.J."/>
            <person name="Santibanez J."/>
            <person name="Schneider B.W."/>
            <person name="Sisson I."/>
            <person name="Smith M."/>
            <person name="Sodergren E."/>
            <person name="Song X.-Z."/>
            <person name="Song B.B."/>
            <person name="Summersgill H."/>
            <person name="Thelus R."/>
            <person name="Thornton R.D."/>
            <person name="Trejos Z.Y."/>
            <person name="Usmani K."/>
            <person name="Vattathil S."/>
            <person name="Villasana D."/>
            <person name="Walker D.L."/>
            <person name="Wang S."/>
            <person name="Wang K."/>
            <person name="White C.S."/>
            <person name="Williams A.C."/>
            <person name="Williamson J."/>
            <person name="Wilson K."/>
            <person name="Woghiren I.O."/>
            <person name="Woodworth J.R."/>
            <person name="Worley K.C."/>
            <person name="Wright R.A."/>
            <person name="Wu W."/>
            <person name="Young L."/>
            <person name="Zhang L."/>
            <person name="Zhang J."/>
            <person name="Zhu Y."/>
            <person name="Muzny D.M."/>
            <person name="Weinstock G."/>
            <person name="Gibbs R.A."/>
        </authorList>
    </citation>
    <scope>NUCLEOTIDE SEQUENCE [LARGE SCALE GENOMIC DNA]</scope>
    <source>
        <strain evidence="8">LSR1</strain>
    </source>
</reference>
<proteinExistence type="predicted"/>
<dbReference type="OrthoDB" id="3026777at2759"/>
<keyword evidence="3 6" id="KW-1133">Transmembrane helix</keyword>
<feature type="transmembrane region" description="Helical" evidence="6">
    <location>
        <begin position="335"/>
        <end position="355"/>
    </location>
</feature>
<feature type="compositionally biased region" description="Low complexity" evidence="5">
    <location>
        <begin position="470"/>
        <end position="481"/>
    </location>
</feature>
<feature type="transmembrane region" description="Helical" evidence="6">
    <location>
        <begin position="266"/>
        <end position="292"/>
    </location>
</feature>
<dbReference type="InterPro" id="IPR036259">
    <property type="entry name" value="MFS_trans_sf"/>
</dbReference>
<organism evidence="7 8">
    <name type="scientific">Acyrthosiphon pisum</name>
    <name type="common">Pea aphid</name>
    <dbReference type="NCBI Taxonomy" id="7029"/>
    <lineage>
        <taxon>Eukaryota</taxon>
        <taxon>Metazoa</taxon>
        <taxon>Ecdysozoa</taxon>
        <taxon>Arthropoda</taxon>
        <taxon>Hexapoda</taxon>
        <taxon>Insecta</taxon>
        <taxon>Pterygota</taxon>
        <taxon>Neoptera</taxon>
        <taxon>Paraneoptera</taxon>
        <taxon>Hemiptera</taxon>
        <taxon>Sternorrhyncha</taxon>
        <taxon>Aphidomorpha</taxon>
        <taxon>Aphidoidea</taxon>
        <taxon>Aphididae</taxon>
        <taxon>Macrosiphini</taxon>
        <taxon>Acyrthosiphon</taxon>
    </lineage>
</organism>
<keyword evidence="2 6" id="KW-0812">Transmembrane</keyword>
<feature type="transmembrane region" description="Helical" evidence="6">
    <location>
        <begin position="427"/>
        <end position="449"/>
    </location>
</feature>
<reference evidence="7" key="2">
    <citation type="submission" date="2022-06" db="UniProtKB">
        <authorList>
            <consortium name="EnsemblMetazoa"/>
        </authorList>
    </citation>
    <scope>IDENTIFICATION</scope>
</reference>
<dbReference type="OMA" id="VFNWRLP"/>
<keyword evidence="4 6" id="KW-0472">Membrane</keyword>
<feature type="region of interest" description="Disordered" evidence="5">
    <location>
        <begin position="461"/>
        <end position="494"/>
    </location>
</feature>
<dbReference type="RefSeq" id="XP_001943736.1">
    <property type="nucleotide sequence ID" value="XM_001943701.4"/>
</dbReference>